<gene>
    <name evidence="3" type="ORF">CDV31_008724</name>
</gene>
<name>A0A428TYS7_9HYPO</name>
<protein>
    <submittedName>
        <fullName evidence="3">Uncharacterized protein</fullName>
    </submittedName>
</protein>
<feature type="compositionally biased region" description="Polar residues" evidence="1">
    <location>
        <begin position="150"/>
        <end position="160"/>
    </location>
</feature>
<evidence type="ECO:0000313" key="3">
    <source>
        <dbReference type="EMBL" id="RSM07172.1"/>
    </source>
</evidence>
<comment type="caution">
    <text evidence="3">The sequence shown here is derived from an EMBL/GenBank/DDBJ whole genome shotgun (WGS) entry which is preliminary data.</text>
</comment>
<keyword evidence="4" id="KW-1185">Reference proteome</keyword>
<evidence type="ECO:0000256" key="2">
    <source>
        <dbReference type="SAM" id="Phobius"/>
    </source>
</evidence>
<dbReference type="AlphaFoldDB" id="A0A428TYS7"/>
<keyword evidence="2" id="KW-1133">Transmembrane helix</keyword>
<feature type="region of interest" description="Disordered" evidence="1">
    <location>
        <begin position="150"/>
        <end position="177"/>
    </location>
</feature>
<evidence type="ECO:0000256" key="1">
    <source>
        <dbReference type="SAM" id="MobiDB-lite"/>
    </source>
</evidence>
<feature type="transmembrane region" description="Helical" evidence="2">
    <location>
        <begin position="290"/>
        <end position="311"/>
    </location>
</feature>
<keyword evidence="2" id="KW-0812">Transmembrane</keyword>
<proteinExistence type="predicted"/>
<keyword evidence="2" id="KW-0472">Membrane</keyword>
<dbReference type="Proteomes" id="UP000288429">
    <property type="component" value="Unassembled WGS sequence"/>
</dbReference>
<organism evidence="3 4">
    <name type="scientific">Fusarium ambrosium</name>
    <dbReference type="NCBI Taxonomy" id="131363"/>
    <lineage>
        <taxon>Eukaryota</taxon>
        <taxon>Fungi</taxon>
        <taxon>Dikarya</taxon>
        <taxon>Ascomycota</taxon>
        <taxon>Pezizomycotina</taxon>
        <taxon>Sordariomycetes</taxon>
        <taxon>Hypocreomycetidae</taxon>
        <taxon>Hypocreales</taxon>
        <taxon>Nectriaceae</taxon>
        <taxon>Fusarium</taxon>
        <taxon>Fusarium solani species complex</taxon>
    </lineage>
</organism>
<reference evidence="3 4" key="1">
    <citation type="submission" date="2017-06" db="EMBL/GenBank/DDBJ databases">
        <title>Cmopartive genomic analysis of Ambrosia Fusariam Clade fungi.</title>
        <authorList>
            <person name="Stajich J.E."/>
            <person name="Carrillo J."/>
            <person name="Kijimoto T."/>
            <person name="Eskalen A."/>
            <person name="O'Donnell K."/>
            <person name="Kasson M."/>
        </authorList>
    </citation>
    <scope>NUCLEOTIDE SEQUENCE [LARGE SCALE GENOMIC DNA]</scope>
    <source>
        <strain evidence="3 4">NRRL 20438</strain>
    </source>
</reference>
<evidence type="ECO:0000313" key="4">
    <source>
        <dbReference type="Proteomes" id="UP000288429"/>
    </source>
</evidence>
<sequence>MNISDYGNGTIQQFVEHSLFEMNGDLNYNPAWARPQLKAMAAQVLSSGEPVKIDSPCGSSCVYNISLEGPTFHCVEPKAKPPKCSAIYEAEDLVKNGAPGSDDRYTLWNNAFQIAWDPKPNPRGCDLKSRKSLVCRMKLSTYTLQIEHSPDASRSIQTTVDKPRDVSGAADPGPRPQPLYPDELHSNFTKSQAFAIRQAAMNALQGQIRLSIDAGALSFQGNASLVLGSPYIGLNDKYNPQFNISAENIERFLQDVVISTLSLNASTHNGDIKALEGTEVYVFSEKLQFFLPYGVCLAMGFLINFCGFLCWRRNGTAAGNSFLQFATTTGSCKTLNELVALNPGGEENASEELMELELQVGVDGRFYSTGEGANDK</sequence>
<dbReference type="EMBL" id="NIZV01000117">
    <property type="protein sequence ID" value="RSM07172.1"/>
    <property type="molecule type" value="Genomic_DNA"/>
</dbReference>
<accession>A0A428TYS7</accession>